<feature type="compositionally biased region" description="Polar residues" evidence="1">
    <location>
        <begin position="96"/>
        <end position="108"/>
    </location>
</feature>
<evidence type="ECO:0000256" key="1">
    <source>
        <dbReference type="SAM" id="MobiDB-lite"/>
    </source>
</evidence>
<dbReference type="AlphaFoldDB" id="A0A8J9SGY8"/>
<name>A0A8J9SGY8_PHATR</name>
<accession>A0A8J9SGY8</accession>
<feature type="region of interest" description="Disordered" evidence="1">
    <location>
        <begin position="96"/>
        <end position="117"/>
    </location>
</feature>
<proteinExistence type="predicted"/>
<gene>
    <name evidence="2" type="ORF">PTTT1_LOCUS10235</name>
</gene>
<dbReference type="Proteomes" id="UP000836788">
    <property type="component" value="Chromosome 11"/>
</dbReference>
<sequence>MNYTLTTTTQDFFVVQRCWFDGPHVNPPIDFLRLLTLPQAEAVALQSAHAYAALRQAVVRTILVPPSSQRGSAYAYAAAGNLFWVRKVVATVATQSARVPSNPRNTDATRADSPTALPPSIHAVLTKGVIGGTGNVNSRRGSEVETGRVFVGPSSVVSQWALHTAQSLRHLPDTYVTSLLPGLPEASYPYTEMAPSESVLLQGWPDLATWYPAGHPPGHSANQHQHPPIVQRTHQSGHSSHGMETDEPTERVKRNENEGWIELDVVRPAKRQCYTHTATTFGNATNSTINGWPIVDSRMT</sequence>
<reference evidence="2" key="1">
    <citation type="submission" date="2022-02" db="EMBL/GenBank/DDBJ databases">
        <authorList>
            <person name="Giguere J D."/>
        </authorList>
    </citation>
    <scope>NUCLEOTIDE SEQUENCE</scope>
    <source>
        <strain evidence="2">CCAP 1055/1</strain>
    </source>
</reference>
<feature type="region of interest" description="Disordered" evidence="1">
    <location>
        <begin position="231"/>
        <end position="252"/>
    </location>
</feature>
<evidence type="ECO:0000313" key="2">
    <source>
        <dbReference type="EMBL" id="CAG9279487.1"/>
    </source>
</evidence>
<organism evidence="2">
    <name type="scientific">Phaeodactylum tricornutum</name>
    <name type="common">Diatom</name>
    <dbReference type="NCBI Taxonomy" id="2850"/>
    <lineage>
        <taxon>Eukaryota</taxon>
        <taxon>Sar</taxon>
        <taxon>Stramenopiles</taxon>
        <taxon>Ochrophyta</taxon>
        <taxon>Bacillariophyta</taxon>
        <taxon>Bacillariophyceae</taxon>
        <taxon>Bacillariophycidae</taxon>
        <taxon>Naviculales</taxon>
        <taxon>Phaeodactylaceae</taxon>
        <taxon>Phaeodactylum</taxon>
    </lineage>
</organism>
<dbReference type="EMBL" id="OU594952">
    <property type="protein sequence ID" value="CAG9279487.1"/>
    <property type="molecule type" value="Genomic_DNA"/>
</dbReference>
<feature type="compositionally biased region" description="Basic and acidic residues" evidence="1">
    <location>
        <begin position="241"/>
        <end position="252"/>
    </location>
</feature>
<protein>
    <submittedName>
        <fullName evidence="2">Uncharacterized protein</fullName>
    </submittedName>
</protein>